<protein>
    <submittedName>
        <fullName evidence="2">Uncharacterized protein</fullName>
    </submittedName>
</protein>
<gene>
    <name evidence="2" type="ORF">VaNZ11_013919</name>
</gene>
<feature type="compositionally biased region" description="Low complexity" evidence="1">
    <location>
        <begin position="29"/>
        <end position="46"/>
    </location>
</feature>
<reference evidence="2 3" key="1">
    <citation type="journal article" date="2023" name="IScience">
        <title>Expanded male sex-determining region conserved during the evolution of homothallism in the green alga Volvox.</title>
        <authorList>
            <person name="Yamamoto K."/>
            <person name="Matsuzaki R."/>
            <person name="Mahakham W."/>
            <person name="Heman W."/>
            <person name="Sekimoto H."/>
            <person name="Kawachi M."/>
            <person name="Minakuchi Y."/>
            <person name="Toyoda A."/>
            <person name="Nozaki H."/>
        </authorList>
    </citation>
    <scope>NUCLEOTIDE SEQUENCE [LARGE SCALE GENOMIC DNA]</scope>
    <source>
        <strain evidence="2 3">NIES-4468</strain>
    </source>
</reference>
<feature type="region of interest" description="Disordered" evidence="1">
    <location>
        <begin position="29"/>
        <end position="50"/>
    </location>
</feature>
<feature type="region of interest" description="Disordered" evidence="1">
    <location>
        <begin position="280"/>
        <end position="304"/>
    </location>
</feature>
<comment type="caution">
    <text evidence="2">The sequence shown here is derived from an EMBL/GenBank/DDBJ whole genome shotgun (WGS) entry which is preliminary data.</text>
</comment>
<accession>A0ABQ5SHB6</accession>
<evidence type="ECO:0000313" key="2">
    <source>
        <dbReference type="EMBL" id="GLI69333.1"/>
    </source>
</evidence>
<sequence>MFSGIARAAARPAAAAAAATAAANAAQGSVQARAPPQGARQAAHAPTHSKIVDRDTEGWVLAELKDEMVLFEPFNAKEVDEAAGTVMALFGGRSSTARVASGPIITEVGDDVDDGLSTASGSVDDGLADAVIEATASATADAVAMGRNDERKQLTDLMAITTRLLRRPGMQREVVMCMFEDPEVRQLMMGRCNDLDRYLTAAGIHNPGLLPPPETITITGDPSSTGSAAGAANAQRHGGPDMISRLVGAVVTVLQRAGGALAPLAGWLRRRLQALFAPENEERMDEGPGAREGAAAGGGGALGQQKTGQVLRTVMVLALAVFSVMIIRKPLVLRALSRV</sequence>
<evidence type="ECO:0000256" key="1">
    <source>
        <dbReference type="SAM" id="MobiDB-lite"/>
    </source>
</evidence>
<dbReference type="EMBL" id="BSDZ01000086">
    <property type="protein sequence ID" value="GLI69333.1"/>
    <property type="molecule type" value="Genomic_DNA"/>
</dbReference>
<organism evidence="2 3">
    <name type="scientific">Volvox africanus</name>
    <dbReference type="NCBI Taxonomy" id="51714"/>
    <lineage>
        <taxon>Eukaryota</taxon>
        <taxon>Viridiplantae</taxon>
        <taxon>Chlorophyta</taxon>
        <taxon>core chlorophytes</taxon>
        <taxon>Chlorophyceae</taxon>
        <taxon>CS clade</taxon>
        <taxon>Chlamydomonadales</taxon>
        <taxon>Volvocaceae</taxon>
        <taxon>Volvox</taxon>
    </lineage>
</organism>
<dbReference type="Proteomes" id="UP001165090">
    <property type="component" value="Unassembled WGS sequence"/>
</dbReference>
<name>A0ABQ5SHB6_9CHLO</name>
<evidence type="ECO:0000313" key="3">
    <source>
        <dbReference type="Proteomes" id="UP001165090"/>
    </source>
</evidence>
<proteinExistence type="predicted"/>
<keyword evidence="3" id="KW-1185">Reference proteome</keyword>